<dbReference type="InterPro" id="IPR001104">
    <property type="entry name" value="3-oxo-5_a-steroid_4-DH_C"/>
</dbReference>
<dbReference type="PANTHER" id="PTHR10556:SF35">
    <property type="entry name" value="3-OXO-5-ALPHA-STEROID 4-DEHYDROGENASE FAMILY PROTEIN"/>
    <property type="match status" value="1"/>
</dbReference>
<evidence type="ECO:0000256" key="4">
    <source>
        <dbReference type="ARBA" id="ARBA00022989"/>
    </source>
</evidence>
<evidence type="ECO:0000313" key="8">
    <source>
        <dbReference type="EMBL" id="CAE0447964.1"/>
    </source>
</evidence>
<accession>A0A7S3V2J6</accession>
<dbReference type="PROSITE" id="PS50244">
    <property type="entry name" value="S5A_REDUCTASE"/>
    <property type="match status" value="1"/>
</dbReference>
<dbReference type="PANTHER" id="PTHR10556">
    <property type="entry name" value="3-OXO-5-ALPHA-STEROID 4-DEHYDROGENASE"/>
    <property type="match status" value="1"/>
</dbReference>
<reference evidence="8" key="1">
    <citation type="submission" date="2021-01" db="EMBL/GenBank/DDBJ databases">
        <authorList>
            <person name="Corre E."/>
            <person name="Pelletier E."/>
            <person name="Niang G."/>
            <person name="Scheremetjew M."/>
            <person name="Finn R."/>
            <person name="Kale V."/>
            <person name="Holt S."/>
            <person name="Cochrane G."/>
            <person name="Meng A."/>
            <person name="Brown T."/>
            <person name="Cohen L."/>
        </authorList>
    </citation>
    <scope>NUCLEOTIDE SEQUENCE</scope>
    <source>
        <strain evidence="8">GSBS06</strain>
    </source>
</reference>
<dbReference type="Pfam" id="PF02544">
    <property type="entry name" value="Steroid_dh"/>
    <property type="match status" value="1"/>
</dbReference>
<name>A0A7S3V2J6_9STRA</name>
<feature type="transmembrane region" description="Helical" evidence="6">
    <location>
        <begin position="111"/>
        <end position="128"/>
    </location>
</feature>
<dbReference type="GO" id="GO:0006629">
    <property type="term" value="P:lipid metabolic process"/>
    <property type="evidence" value="ECO:0007669"/>
    <property type="project" value="InterPro"/>
</dbReference>
<comment type="similarity">
    <text evidence="2">Belongs to the steroid 5-alpha reductase family.</text>
</comment>
<dbReference type="InterPro" id="IPR039357">
    <property type="entry name" value="SRD5A/TECR"/>
</dbReference>
<dbReference type="GO" id="GO:0016020">
    <property type="term" value="C:membrane"/>
    <property type="evidence" value="ECO:0007669"/>
    <property type="project" value="UniProtKB-SubCell"/>
</dbReference>
<feature type="transmembrane region" description="Helical" evidence="6">
    <location>
        <begin position="242"/>
        <end position="265"/>
    </location>
</feature>
<feature type="transmembrane region" description="Helical" evidence="6">
    <location>
        <begin position="74"/>
        <end position="96"/>
    </location>
</feature>
<gene>
    <name evidence="8" type="ORF">ASTO00021_LOCUS17928</name>
</gene>
<dbReference type="EMBL" id="HBIN01023286">
    <property type="protein sequence ID" value="CAE0447964.1"/>
    <property type="molecule type" value="Transcribed_RNA"/>
</dbReference>
<feature type="transmembrane region" description="Helical" evidence="6">
    <location>
        <begin position="20"/>
        <end position="40"/>
    </location>
</feature>
<keyword evidence="3 6" id="KW-0812">Transmembrane</keyword>
<evidence type="ECO:0000256" key="2">
    <source>
        <dbReference type="ARBA" id="ARBA00007742"/>
    </source>
</evidence>
<feature type="transmembrane region" description="Helical" evidence="6">
    <location>
        <begin position="217"/>
        <end position="236"/>
    </location>
</feature>
<feature type="domain" description="3-oxo-5-alpha-steroid 4-dehydrogenase C-terminal" evidence="7">
    <location>
        <begin position="152"/>
        <end position="279"/>
    </location>
</feature>
<proteinExistence type="inferred from homology"/>
<dbReference type="GO" id="GO:0016627">
    <property type="term" value="F:oxidoreductase activity, acting on the CH-CH group of donors"/>
    <property type="evidence" value="ECO:0007669"/>
    <property type="project" value="InterPro"/>
</dbReference>
<feature type="transmembrane region" description="Helical" evidence="6">
    <location>
        <begin position="178"/>
        <end position="196"/>
    </location>
</feature>
<organism evidence="8">
    <name type="scientific">Aplanochytrium stocchinoi</name>
    <dbReference type="NCBI Taxonomy" id="215587"/>
    <lineage>
        <taxon>Eukaryota</taxon>
        <taxon>Sar</taxon>
        <taxon>Stramenopiles</taxon>
        <taxon>Bigyra</taxon>
        <taxon>Labyrinthulomycetes</taxon>
        <taxon>Thraustochytrida</taxon>
        <taxon>Thraustochytriidae</taxon>
        <taxon>Aplanochytrium</taxon>
    </lineage>
</organism>
<feature type="transmembrane region" description="Helical" evidence="6">
    <location>
        <begin position="140"/>
        <end position="163"/>
    </location>
</feature>
<evidence type="ECO:0000259" key="7">
    <source>
        <dbReference type="Pfam" id="PF02544"/>
    </source>
</evidence>
<protein>
    <recommendedName>
        <fullName evidence="7">3-oxo-5-alpha-steroid 4-dehydrogenase C-terminal domain-containing protein</fullName>
    </recommendedName>
</protein>
<sequence>MSEIKAGGLYVDVGLSTANSVVLFLLLAFLVSSLGFELFFSIPYSKFATKEEIEKLSRVHIIKYAFHHRVNPRLGWALIYIFPVIVPAIAFAVYAVDNNEKIGKIAPSETYAILVFIGWILSFTKRFLESQFLQVYSDTIPILTILIVSGGYSYCGFASVYFANQVEGYEISPDSGTFVKDIICIVGYVVFISLNFHSHLTLRNIRKRNPEQPDKKYYSLHELGRLFVVLVCPHYVFEVAFWLCWAAFSGIATNWTSFGFTFFYLSIRTYKTYKWYVSKGLHTKPEDVIEAADFGV</sequence>
<keyword evidence="4 6" id="KW-1133">Transmembrane helix</keyword>
<comment type="subcellular location">
    <subcellularLocation>
        <location evidence="1">Membrane</location>
        <topology evidence="1">Multi-pass membrane protein</topology>
    </subcellularLocation>
</comment>
<evidence type="ECO:0000256" key="5">
    <source>
        <dbReference type="ARBA" id="ARBA00023136"/>
    </source>
</evidence>
<evidence type="ECO:0000256" key="1">
    <source>
        <dbReference type="ARBA" id="ARBA00004141"/>
    </source>
</evidence>
<dbReference type="AlphaFoldDB" id="A0A7S3V2J6"/>
<evidence type="ECO:0000256" key="3">
    <source>
        <dbReference type="ARBA" id="ARBA00022692"/>
    </source>
</evidence>
<keyword evidence="5 6" id="KW-0472">Membrane</keyword>
<evidence type="ECO:0000256" key="6">
    <source>
        <dbReference type="SAM" id="Phobius"/>
    </source>
</evidence>